<evidence type="ECO:0000256" key="10">
    <source>
        <dbReference type="SAM" id="MobiDB-lite"/>
    </source>
</evidence>
<dbReference type="InterPro" id="IPR006260">
    <property type="entry name" value="TonB/TolA_C"/>
</dbReference>
<evidence type="ECO:0000313" key="13">
    <source>
        <dbReference type="Proteomes" id="UP001597474"/>
    </source>
</evidence>
<evidence type="ECO:0000256" key="1">
    <source>
        <dbReference type="ARBA" id="ARBA00004383"/>
    </source>
</evidence>
<proteinExistence type="inferred from homology"/>
<name>A0ABW5U558_9RHOB</name>
<comment type="subcellular location">
    <subcellularLocation>
        <location evidence="1">Cell inner membrane</location>
        <topology evidence="1">Single-pass membrane protein</topology>
        <orientation evidence="1">Periplasmic side</orientation>
    </subcellularLocation>
</comment>
<keyword evidence="5" id="KW-0997">Cell inner membrane</keyword>
<gene>
    <name evidence="12" type="ORF">ACFSUD_15300</name>
</gene>
<protein>
    <submittedName>
        <fullName evidence="12">TonB family protein</fullName>
    </submittedName>
</protein>
<feature type="region of interest" description="Disordered" evidence="10">
    <location>
        <begin position="104"/>
        <end position="201"/>
    </location>
</feature>
<keyword evidence="13" id="KW-1185">Reference proteome</keyword>
<keyword evidence="4" id="KW-1003">Cell membrane</keyword>
<organism evidence="12 13">
    <name type="scientific">Sulfitobacter aestuarii</name>
    <dbReference type="NCBI Taxonomy" id="2161676"/>
    <lineage>
        <taxon>Bacteria</taxon>
        <taxon>Pseudomonadati</taxon>
        <taxon>Pseudomonadota</taxon>
        <taxon>Alphaproteobacteria</taxon>
        <taxon>Rhodobacterales</taxon>
        <taxon>Roseobacteraceae</taxon>
        <taxon>Sulfitobacter</taxon>
    </lineage>
</organism>
<accession>A0ABW5U558</accession>
<feature type="compositionally biased region" description="Basic and acidic residues" evidence="10">
    <location>
        <begin position="107"/>
        <end position="119"/>
    </location>
</feature>
<keyword evidence="9" id="KW-0472">Membrane</keyword>
<evidence type="ECO:0000256" key="8">
    <source>
        <dbReference type="ARBA" id="ARBA00022989"/>
    </source>
</evidence>
<sequence>MRRAAESVGFLTLALGLHVAVLALAGDRESGMEAAGAEGAAQISLQAADAQLVAMVERLERPPEEATAAAMPAMTAPETIQSPEIPAPAMHAPAAPEGLAMPAIPEMPERAPPLDREVTRSPPPPEDVAEAGPTQTSARPQLRPKSLAPPPKRRVEPKRAPKKVRTPSPAQRASGAGAGAHTGRTQDQEAATLSTGERQSLTARWGAQIRNSVERRKRYPAAARGVSGTVTVRLTISGSGGLQDVRLTQSSGNDALDQAALRAVHAARFPAAPTGLTQSSYSFTLPMKFSS</sequence>
<evidence type="ECO:0000256" key="4">
    <source>
        <dbReference type="ARBA" id="ARBA00022475"/>
    </source>
</evidence>
<dbReference type="SUPFAM" id="SSF74653">
    <property type="entry name" value="TolA/TonB C-terminal domain"/>
    <property type="match status" value="1"/>
</dbReference>
<evidence type="ECO:0000256" key="5">
    <source>
        <dbReference type="ARBA" id="ARBA00022519"/>
    </source>
</evidence>
<dbReference type="Gene3D" id="3.30.1150.10">
    <property type="match status" value="1"/>
</dbReference>
<feature type="compositionally biased region" description="Polar residues" evidence="10">
    <location>
        <begin position="183"/>
        <end position="201"/>
    </location>
</feature>
<comment type="caution">
    <text evidence="12">The sequence shown here is derived from an EMBL/GenBank/DDBJ whole genome shotgun (WGS) entry which is preliminary data.</text>
</comment>
<dbReference type="InterPro" id="IPR051045">
    <property type="entry name" value="TonB-dependent_transducer"/>
</dbReference>
<dbReference type="PROSITE" id="PS52015">
    <property type="entry name" value="TONB_CTD"/>
    <property type="match status" value="1"/>
</dbReference>
<evidence type="ECO:0000256" key="2">
    <source>
        <dbReference type="ARBA" id="ARBA00006555"/>
    </source>
</evidence>
<evidence type="ECO:0000256" key="9">
    <source>
        <dbReference type="ARBA" id="ARBA00023136"/>
    </source>
</evidence>
<comment type="similarity">
    <text evidence="2">Belongs to the TonB family.</text>
</comment>
<dbReference type="NCBIfam" id="TIGR01352">
    <property type="entry name" value="tonB_Cterm"/>
    <property type="match status" value="1"/>
</dbReference>
<dbReference type="PANTHER" id="PTHR33446:SF2">
    <property type="entry name" value="PROTEIN TONB"/>
    <property type="match status" value="1"/>
</dbReference>
<evidence type="ECO:0000313" key="12">
    <source>
        <dbReference type="EMBL" id="MFD2740950.1"/>
    </source>
</evidence>
<keyword evidence="6" id="KW-0812">Transmembrane</keyword>
<dbReference type="InterPro" id="IPR037682">
    <property type="entry name" value="TonB_C"/>
</dbReference>
<evidence type="ECO:0000259" key="11">
    <source>
        <dbReference type="PROSITE" id="PS52015"/>
    </source>
</evidence>
<evidence type="ECO:0000256" key="3">
    <source>
        <dbReference type="ARBA" id="ARBA00022448"/>
    </source>
</evidence>
<keyword evidence="8" id="KW-1133">Transmembrane helix</keyword>
<dbReference type="Pfam" id="PF03544">
    <property type="entry name" value="TonB_C"/>
    <property type="match status" value="1"/>
</dbReference>
<dbReference type="EMBL" id="JBHUMP010000015">
    <property type="protein sequence ID" value="MFD2740950.1"/>
    <property type="molecule type" value="Genomic_DNA"/>
</dbReference>
<dbReference type="Proteomes" id="UP001597474">
    <property type="component" value="Unassembled WGS sequence"/>
</dbReference>
<dbReference type="PANTHER" id="PTHR33446">
    <property type="entry name" value="PROTEIN TONB-RELATED"/>
    <property type="match status" value="1"/>
</dbReference>
<evidence type="ECO:0000256" key="6">
    <source>
        <dbReference type="ARBA" id="ARBA00022692"/>
    </source>
</evidence>
<feature type="domain" description="TonB C-terminal" evidence="11">
    <location>
        <begin position="204"/>
        <end position="291"/>
    </location>
</feature>
<dbReference type="RefSeq" id="WP_386375377.1">
    <property type="nucleotide sequence ID" value="NZ_JBHUMP010000015.1"/>
</dbReference>
<keyword evidence="7" id="KW-0653">Protein transport</keyword>
<evidence type="ECO:0000256" key="7">
    <source>
        <dbReference type="ARBA" id="ARBA00022927"/>
    </source>
</evidence>
<keyword evidence="3" id="KW-0813">Transport</keyword>
<reference evidence="13" key="1">
    <citation type="journal article" date="2019" name="Int. J. Syst. Evol. Microbiol.">
        <title>The Global Catalogue of Microorganisms (GCM) 10K type strain sequencing project: providing services to taxonomists for standard genome sequencing and annotation.</title>
        <authorList>
            <consortium name="The Broad Institute Genomics Platform"/>
            <consortium name="The Broad Institute Genome Sequencing Center for Infectious Disease"/>
            <person name="Wu L."/>
            <person name="Ma J."/>
        </authorList>
    </citation>
    <scope>NUCLEOTIDE SEQUENCE [LARGE SCALE GENOMIC DNA]</scope>
    <source>
        <strain evidence="13">TISTR 2562</strain>
    </source>
</reference>